<protein>
    <submittedName>
        <fullName evidence="2">Aminotransferase class IV family protein</fullName>
    </submittedName>
</protein>
<dbReference type="RefSeq" id="WP_284137891.1">
    <property type="nucleotide sequence ID" value="NZ_JASJUT010000007.1"/>
</dbReference>
<dbReference type="EMBL" id="JASJUT010000007">
    <property type="protein sequence ID" value="MDK2596727.1"/>
    <property type="molecule type" value="Genomic_DNA"/>
</dbReference>
<accession>A0ABT7ENV3</accession>
<keyword evidence="3" id="KW-1185">Reference proteome</keyword>
<dbReference type="Gene3D" id="3.30.470.10">
    <property type="match status" value="1"/>
</dbReference>
<comment type="similarity">
    <text evidence="1">Belongs to the class-IV pyridoxal-phosphate-dependent aminotransferase family.</text>
</comment>
<dbReference type="SUPFAM" id="SSF56752">
    <property type="entry name" value="D-aminoacid aminotransferase-like PLP-dependent enzymes"/>
    <property type="match status" value="1"/>
</dbReference>
<comment type="caution">
    <text evidence="2">The sequence shown here is derived from an EMBL/GenBank/DDBJ whole genome shotgun (WGS) entry which is preliminary data.</text>
</comment>
<dbReference type="InterPro" id="IPR050571">
    <property type="entry name" value="Class-IV_PLP-Dep_Aminotrnsfr"/>
</dbReference>
<dbReference type="Proteomes" id="UP001231915">
    <property type="component" value="Unassembled WGS sequence"/>
</dbReference>
<evidence type="ECO:0000256" key="1">
    <source>
        <dbReference type="ARBA" id="ARBA00009320"/>
    </source>
</evidence>
<dbReference type="PANTHER" id="PTHR42743">
    <property type="entry name" value="AMINO-ACID AMINOTRANSFERASE"/>
    <property type="match status" value="1"/>
</dbReference>
<dbReference type="InterPro" id="IPR001544">
    <property type="entry name" value="Aminotrans_IV"/>
</dbReference>
<organism evidence="2 3">
    <name type="scientific">Pseudoalteromonas obscura</name>
    <dbReference type="NCBI Taxonomy" id="3048491"/>
    <lineage>
        <taxon>Bacteria</taxon>
        <taxon>Pseudomonadati</taxon>
        <taxon>Pseudomonadota</taxon>
        <taxon>Gammaproteobacteria</taxon>
        <taxon>Alteromonadales</taxon>
        <taxon>Pseudoalteromonadaceae</taxon>
        <taxon>Pseudoalteromonas</taxon>
    </lineage>
</organism>
<name>A0ABT7ENV3_9GAMM</name>
<dbReference type="NCBIfam" id="NF006734">
    <property type="entry name" value="PRK09266.1"/>
    <property type="match status" value="1"/>
</dbReference>
<evidence type="ECO:0000313" key="3">
    <source>
        <dbReference type="Proteomes" id="UP001231915"/>
    </source>
</evidence>
<dbReference type="InterPro" id="IPR043131">
    <property type="entry name" value="BCAT-like_N"/>
</dbReference>
<dbReference type="InterPro" id="IPR036038">
    <property type="entry name" value="Aminotransferase-like"/>
</dbReference>
<sequence>MKNQDVVQQVFINGRRQPNSETNPLVFAGFAHFSAMQVRNGKVKGVDLHLERLRLASLTLFGKSVSDAQLLSYIREAIANSSDDCSLSVTLYSAHGEFTTRSMNTHPNVLVNTSAPSNGPQGPLRLTTIPHERHLPEIKHVGEIGKTYYLHQAKSLGFDDALFIDKQGRISEGTIWNVAFWDGNHVIWPSAAMLKGTMMSMLQRQLTKLNVPQRTTQLTLDELSSFTGAVVMNSWTPAVSVKGIDSESFEQSDTLKNMLHRAYETEMAKAV</sequence>
<dbReference type="GO" id="GO:0008483">
    <property type="term" value="F:transaminase activity"/>
    <property type="evidence" value="ECO:0007669"/>
    <property type="project" value="UniProtKB-KW"/>
</dbReference>
<dbReference type="Gene3D" id="3.20.10.10">
    <property type="entry name" value="D-amino Acid Aminotransferase, subunit A, domain 2"/>
    <property type="match status" value="1"/>
</dbReference>
<keyword evidence="2" id="KW-0808">Transferase</keyword>
<dbReference type="PANTHER" id="PTHR42743:SF2">
    <property type="entry name" value="AMINODEOXYCHORISMATE LYASE"/>
    <property type="match status" value="1"/>
</dbReference>
<proteinExistence type="inferred from homology"/>
<dbReference type="Pfam" id="PF01063">
    <property type="entry name" value="Aminotran_4"/>
    <property type="match status" value="1"/>
</dbReference>
<evidence type="ECO:0000313" key="2">
    <source>
        <dbReference type="EMBL" id="MDK2596727.1"/>
    </source>
</evidence>
<dbReference type="InterPro" id="IPR043132">
    <property type="entry name" value="BCAT-like_C"/>
</dbReference>
<reference evidence="2 3" key="1">
    <citation type="submission" date="2023-05" db="EMBL/GenBank/DDBJ databases">
        <title>Pseudoalteromonas ardens sp. nov., Pseudoalteromonas obscura sp. nov., and Pseudoalteromonas umbrosa sp. nov., isolated from the coral Montipora capitata.</title>
        <authorList>
            <person name="Thomas E.M."/>
            <person name="Smith E.M."/>
            <person name="Papke E."/>
            <person name="Shlafstein M.D."/>
            <person name="Oline D.K."/>
            <person name="Videau P."/>
            <person name="Saw J.H."/>
            <person name="Strangman W.K."/>
            <person name="Ushijima B."/>
        </authorList>
    </citation>
    <scope>NUCLEOTIDE SEQUENCE [LARGE SCALE GENOMIC DNA]</scope>
    <source>
        <strain evidence="2 3">P94</strain>
    </source>
</reference>
<keyword evidence="2" id="KW-0032">Aminotransferase</keyword>
<gene>
    <name evidence="2" type="ORF">QNM18_16880</name>
</gene>